<dbReference type="AlphaFoldDB" id="A0AAD6I0K1"/>
<name>A0AAD6I0K1_PENCN</name>
<feature type="compositionally biased region" description="Gly residues" evidence="1">
    <location>
        <begin position="24"/>
        <end position="35"/>
    </location>
</feature>
<feature type="compositionally biased region" description="Polar residues" evidence="1">
    <location>
        <begin position="36"/>
        <end position="72"/>
    </location>
</feature>
<protein>
    <submittedName>
        <fullName evidence="2">Uncharacterized protein</fullName>
    </submittedName>
</protein>
<feature type="region of interest" description="Disordered" evidence="1">
    <location>
        <begin position="1"/>
        <end position="72"/>
    </location>
</feature>
<keyword evidence="3" id="KW-1185">Reference proteome</keyword>
<evidence type="ECO:0000313" key="3">
    <source>
        <dbReference type="Proteomes" id="UP001219568"/>
    </source>
</evidence>
<dbReference type="EMBL" id="JAQJZL010000016">
    <property type="protein sequence ID" value="KAJ6023525.1"/>
    <property type="molecule type" value="Genomic_DNA"/>
</dbReference>
<evidence type="ECO:0000313" key="2">
    <source>
        <dbReference type="EMBL" id="KAJ6023525.1"/>
    </source>
</evidence>
<reference evidence="2" key="2">
    <citation type="submission" date="2023-01" db="EMBL/GenBank/DDBJ databases">
        <authorList>
            <person name="Petersen C."/>
        </authorList>
    </citation>
    <scope>NUCLEOTIDE SEQUENCE</scope>
    <source>
        <strain evidence="2">IBT 15450</strain>
    </source>
</reference>
<comment type="caution">
    <text evidence="2">The sequence shown here is derived from an EMBL/GenBank/DDBJ whole genome shotgun (WGS) entry which is preliminary data.</text>
</comment>
<proteinExistence type="predicted"/>
<evidence type="ECO:0000256" key="1">
    <source>
        <dbReference type="SAM" id="MobiDB-lite"/>
    </source>
</evidence>
<sequence>MARPDGHSTIPVPDKQYLTQDAGKGVGFSGEGGHTAGTSSSGNAEAGFDSSSNATGTFTRSSAFGTSTNGTAGLQVGADFLFL</sequence>
<organism evidence="2 3">
    <name type="scientific">Penicillium canescens</name>
    <dbReference type="NCBI Taxonomy" id="5083"/>
    <lineage>
        <taxon>Eukaryota</taxon>
        <taxon>Fungi</taxon>
        <taxon>Dikarya</taxon>
        <taxon>Ascomycota</taxon>
        <taxon>Pezizomycotina</taxon>
        <taxon>Eurotiomycetes</taxon>
        <taxon>Eurotiomycetidae</taxon>
        <taxon>Eurotiales</taxon>
        <taxon>Aspergillaceae</taxon>
        <taxon>Penicillium</taxon>
    </lineage>
</organism>
<accession>A0AAD6I0K1</accession>
<dbReference type="Proteomes" id="UP001219568">
    <property type="component" value="Unassembled WGS sequence"/>
</dbReference>
<gene>
    <name evidence="2" type="ORF">N7460_013920</name>
</gene>
<reference evidence="2" key="1">
    <citation type="journal article" date="2023" name="IMA Fungus">
        <title>Comparative genomic study of the Penicillium genus elucidates a diverse pangenome and 15 lateral gene transfer events.</title>
        <authorList>
            <person name="Petersen C."/>
            <person name="Sorensen T."/>
            <person name="Nielsen M.R."/>
            <person name="Sondergaard T.E."/>
            <person name="Sorensen J.L."/>
            <person name="Fitzpatrick D.A."/>
            <person name="Frisvad J.C."/>
            <person name="Nielsen K.L."/>
        </authorList>
    </citation>
    <scope>NUCLEOTIDE SEQUENCE</scope>
    <source>
        <strain evidence="2">IBT 15450</strain>
    </source>
</reference>